<reference evidence="1 2" key="1">
    <citation type="submission" date="2019-02" db="EMBL/GenBank/DDBJ databases">
        <title>Deep-cultivation of Planctomycetes and their phenomic and genomic characterization uncovers novel biology.</title>
        <authorList>
            <person name="Wiegand S."/>
            <person name="Jogler M."/>
            <person name="Boedeker C."/>
            <person name="Pinto D."/>
            <person name="Vollmers J."/>
            <person name="Rivas-Marin E."/>
            <person name="Kohn T."/>
            <person name="Peeters S.H."/>
            <person name="Heuer A."/>
            <person name="Rast P."/>
            <person name="Oberbeckmann S."/>
            <person name="Bunk B."/>
            <person name="Jeske O."/>
            <person name="Meyerdierks A."/>
            <person name="Storesund J.E."/>
            <person name="Kallscheuer N."/>
            <person name="Luecker S."/>
            <person name="Lage O.M."/>
            <person name="Pohl T."/>
            <person name="Merkel B.J."/>
            <person name="Hornburger P."/>
            <person name="Mueller R.-W."/>
            <person name="Bruemmer F."/>
            <person name="Labrenz M."/>
            <person name="Spormann A.M."/>
            <person name="Op den Camp H."/>
            <person name="Overmann J."/>
            <person name="Amann R."/>
            <person name="Jetten M.S.M."/>
            <person name="Mascher T."/>
            <person name="Medema M.H."/>
            <person name="Devos D.P."/>
            <person name="Kaster A.-K."/>
            <person name="Ovreas L."/>
            <person name="Rohde M."/>
            <person name="Galperin M.Y."/>
            <person name="Jogler C."/>
        </authorList>
    </citation>
    <scope>NUCLEOTIDE SEQUENCE [LARGE SCALE GENOMIC DNA]</scope>
    <source>
        <strain evidence="1 2">Poly30</strain>
    </source>
</reference>
<proteinExistence type="predicted"/>
<organism evidence="1 2">
    <name type="scientific">Saltatorellus ferox</name>
    <dbReference type="NCBI Taxonomy" id="2528018"/>
    <lineage>
        <taxon>Bacteria</taxon>
        <taxon>Pseudomonadati</taxon>
        <taxon>Planctomycetota</taxon>
        <taxon>Planctomycetia</taxon>
        <taxon>Planctomycetia incertae sedis</taxon>
        <taxon>Saltatorellus</taxon>
    </lineage>
</organism>
<keyword evidence="2" id="KW-1185">Reference proteome</keyword>
<protein>
    <submittedName>
        <fullName evidence="1">Uncharacterized protein</fullName>
    </submittedName>
</protein>
<evidence type="ECO:0000313" key="1">
    <source>
        <dbReference type="EMBL" id="QDV07713.1"/>
    </source>
</evidence>
<dbReference type="RefSeq" id="WP_145199085.1">
    <property type="nucleotide sequence ID" value="NZ_CP036434.1"/>
</dbReference>
<dbReference type="AlphaFoldDB" id="A0A518EUD9"/>
<dbReference type="EMBL" id="CP036434">
    <property type="protein sequence ID" value="QDV07713.1"/>
    <property type="molecule type" value="Genomic_DNA"/>
</dbReference>
<sequence length="423" mass="46464">MRTLLILLLVSVLTALGWLYVRTGSEAAPAAIAPVAMEPETSQAGAENSLSVLQPSQEDPLDLAFERQEADTAGARPGAHPSQIAWGEQRILGALISKGTQRPVPDYSILVVPTGQDVRDAGALPLRQRTKTDSEGHFELRELEGPGPWDVYAFAEDLGLDRTHAWRGARIGSVTASNPEEDGRVTLQVVTGPRVILESPLPEGVKPGDVWFELIHEPDDTSPSRRRLPGEAMTRDRRFSRGRAGENGSTISDLPWPPGVQFGQSYMVRAVTENGLYSLLDPRSPDAHAMDEWRILQPLEARGRVAIELSITDPRGEAPTDADWADALGSVRWRLLAEDPARSGDKLLYGARTVPWNRRWRRTGTRTFELHDLSVLSRVEIGPSPREPGALLEAGSFVTETLVRTTPVHGSPEPVRVRVRKVR</sequence>
<name>A0A518EUD9_9BACT</name>
<evidence type="ECO:0000313" key="2">
    <source>
        <dbReference type="Proteomes" id="UP000320390"/>
    </source>
</evidence>
<dbReference type="Proteomes" id="UP000320390">
    <property type="component" value="Chromosome"/>
</dbReference>
<gene>
    <name evidence="1" type="ORF">Poly30_32430</name>
</gene>
<accession>A0A518EUD9</accession>